<dbReference type="Gene3D" id="2.70.9.10">
    <property type="entry name" value="Adenovirus Type 2 Hexon, domain 4"/>
    <property type="match status" value="1"/>
</dbReference>
<dbReference type="AlphaFoldDB" id="A0A6C0HLW4"/>
<dbReference type="InterPro" id="IPR038519">
    <property type="entry name" value="MCP_C_sf"/>
</dbReference>
<feature type="domain" description="Major capsid protein N-terminal" evidence="2">
    <location>
        <begin position="26"/>
        <end position="218"/>
    </location>
</feature>
<evidence type="ECO:0008006" key="4">
    <source>
        <dbReference type="Google" id="ProtNLM"/>
    </source>
</evidence>
<evidence type="ECO:0000313" key="3">
    <source>
        <dbReference type="EMBL" id="QHT81632.1"/>
    </source>
</evidence>
<dbReference type="EMBL" id="MN739986">
    <property type="protein sequence ID" value="QHT81632.1"/>
    <property type="molecule type" value="Genomic_DNA"/>
</dbReference>
<feature type="domain" description="Major capsid protein C-terminal" evidence="1">
    <location>
        <begin position="221"/>
        <end position="398"/>
    </location>
</feature>
<sequence>MGAGTLVELISRGQQDTYIIGNPQMSYFTSVYKRHTNFSTEPIRQIFNEIADFGKKVTCIIEKKGDILSDILLDIELPALANNVSWTNGIGNFMIDYIELQLGGEPIDRIYGDMMDIWYELTTDLSVKNAYYKMVGKFITFTRTSQTGALHLLVPLPFWFCRSISQALPLISMQYTDVKVIVQFKSFEQCWYKKTDALPPANIHITAASLICNFVFLDVFERTKFAKTQLYEFLIEQFQINNSYSMVATTINFNVPLNFNHPIKELYWTYRTNIATQNNDYYNYGNILNSNTVNEQNIEPFTNVQLKYNGNNRFEILPAVFFRLYQQYKHHSSFADAYVYIYTFALEPEDHQPSGTCNFSKLDDVRFNFTMCPSIDEGIVNVYAVNYNVLRIQQGMCGIMFSS</sequence>
<reference evidence="3" key="1">
    <citation type="journal article" date="2020" name="Nature">
        <title>Giant virus diversity and host interactions through global metagenomics.</title>
        <authorList>
            <person name="Schulz F."/>
            <person name="Roux S."/>
            <person name="Paez-Espino D."/>
            <person name="Jungbluth S."/>
            <person name="Walsh D.A."/>
            <person name="Denef V.J."/>
            <person name="McMahon K.D."/>
            <person name="Konstantinidis K.T."/>
            <person name="Eloe-Fadrosh E.A."/>
            <person name="Kyrpides N.C."/>
            <person name="Woyke T."/>
        </authorList>
    </citation>
    <scope>NUCLEOTIDE SEQUENCE</scope>
    <source>
        <strain evidence="3">GVMAG-M-3300023184-13</strain>
    </source>
</reference>
<dbReference type="InterPro" id="IPR031654">
    <property type="entry name" value="Capsid_N"/>
</dbReference>
<dbReference type="Pfam" id="PF16903">
    <property type="entry name" value="Capsid_N"/>
    <property type="match status" value="1"/>
</dbReference>
<evidence type="ECO:0000259" key="2">
    <source>
        <dbReference type="Pfam" id="PF16903"/>
    </source>
</evidence>
<dbReference type="GO" id="GO:0005198">
    <property type="term" value="F:structural molecule activity"/>
    <property type="evidence" value="ECO:0007669"/>
    <property type="project" value="InterPro"/>
</dbReference>
<dbReference type="SUPFAM" id="SSF49749">
    <property type="entry name" value="Group II dsDNA viruses VP"/>
    <property type="match status" value="2"/>
</dbReference>
<name>A0A6C0HLW4_9ZZZZ</name>
<organism evidence="3">
    <name type="scientific">viral metagenome</name>
    <dbReference type="NCBI Taxonomy" id="1070528"/>
    <lineage>
        <taxon>unclassified sequences</taxon>
        <taxon>metagenomes</taxon>
        <taxon>organismal metagenomes</taxon>
    </lineage>
</organism>
<protein>
    <recommendedName>
        <fullName evidence="4">Major capsid protein N-terminal domain-containing protein</fullName>
    </recommendedName>
</protein>
<proteinExistence type="predicted"/>
<dbReference type="Gene3D" id="2.70.9.20">
    <property type="entry name" value="Major capsid protein Vp54"/>
    <property type="match status" value="1"/>
</dbReference>
<dbReference type="InterPro" id="IPR016112">
    <property type="entry name" value="VP_dsDNA_II"/>
</dbReference>
<evidence type="ECO:0000259" key="1">
    <source>
        <dbReference type="Pfam" id="PF04451"/>
    </source>
</evidence>
<dbReference type="Pfam" id="PF04451">
    <property type="entry name" value="Capsid_NCLDV"/>
    <property type="match status" value="1"/>
</dbReference>
<accession>A0A6C0HLW4</accession>
<dbReference type="InterPro" id="IPR007542">
    <property type="entry name" value="MCP_C"/>
</dbReference>